<dbReference type="RefSeq" id="WP_230738264.1">
    <property type="nucleotide sequence ID" value="NZ_JAJNDB010000006.1"/>
</dbReference>
<dbReference type="InterPro" id="IPR029058">
    <property type="entry name" value="AB_hydrolase_fold"/>
</dbReference>
<name>A0ABS8PDS7_9PSEU</name>
<dbReference type="Proteomes" id="UP001199469">
    <property type="component" value="Unassembled WGS sequence"/>
</dbReference>
<proteinExistence type="predicted"/>
<protein>
    <submittedName>
        <fullName evidence="2">Alpha/beta hydrolase fold domain-containing protein</fullName>
    </submittedName>
</protein>
<accession>A0ABS8PDS7</accession>
<evidence type="ECO:0000313" key="3">
    <source>
        <dbReference type="Proteomes" id="UP001199469"/>
    </source>
</evidence>
<keyword evidence="2" id="KW-0378">Hydrolase</keyword>
<dbReference type="EMBL" id="JAJNDB010000006">
    <property type="protein sequence ID" value="MCD2196398.1"/>
    <property type="molecule type" value="Genomic_DNA"/>
</dbReference>
<gene>
    <name evidence="2" type="ORF">LQ327_23770</name>
</gene>
<dbReference type="Gene3D" id="3.40.50.1820">
    <property type="entry name" value="alpha/beta hydrolase"/>
    <property type="match status" value="1"/>
</dbReference>
<organism evidence="2 3">
    <name type="scientific">Actinomycetospora endophytica</name>
    <dbReference type="NCBI Taxonomy" id="2291215"/>
    <lineage>
        <taxon>Bacteria</taxon>
        <taxon>Bacillati</taxon>
        <taxon>Actinomycetota</taxon>
        <taxon>Actinomycetes</taxon>
        <taxon>Pseudonocardiales</taxon>
        <taxon>Pseudonocardiaceae</taxon>
        <taxon>Actinomycetospora</taxon>
    </lineage>
</organism>
<feature type="domain" description="Alpha/beta hydrolase fold-3" evidence="1">
    <location>
        <begin position="104"/>
        <end position="239"/>
    </location>
</feature>
<sequence length="272" mass="28440">MSLAPDAVTGTAAGVPYVLRPPARPRPDAPLVVAWHLMDAPRTERAFAAALPLEGLDAWRLYPGLPLCGARSPGFEEIMRLGREEPVLNLHGAVNAQAVAELPALLDAVRAEHGVGDGPVAVVGGSAGAGIAGAAVVEKVVEARAGVLISPLLQLRPIVAQLSSFFGMEYHWTPESEPVADRMDLVARSGELGRLPVRFIVGADDAEAFLHPAQRLREALVAGGAVADLHVIEGMGHALAEEPGVDPAPQTAHAARVDRLAVAWLAQAFELP</sequence>
<keyword evidence="3" id="KW-1185">Reference proteome</keyword>
<dbReference type="Pfam" id="PF07859">
    <property type="entry name" value="Abhydrolase_3"/>
    <property type="match status" value="1"/>
</dbReference>
<reference evidence="2 3" key="1">
    <citation type="submission" date="2021-11" db="EMBL/GenBank/DDBJ databases">
        <title>Draft genome sequence of Actinomycetospora sp. SF1 isolated from the rhizosphere soil.</title>
        <authorList>
            <person name="Duangmal K."/>
            <person name="Chantavorakit T."/>
        </authorList>
    </citation>
    <scope>NUCLEOTIDE SEQUENCE [LARGE SCALE GENOMIC DNA]</scope>
    <source>
        <strain evidence="2 3">TBRC 5722</strain>
    </source>
</reference>
<evidence type="ECO:0000313" key="2">
    <source>
        <dbReference type="EMBL" id="MCD2196398.1"/>
    </source>
</evidence>
<dbReference type="GO" id="GO:0016787">
    <property type="term" value="F:hydrolase activity"/>
    <property type="evidence" value="ECO:0007669"/>
    <property type="project" value="UniProtKB-KW"/>
</dbReference>
<comment type="caution">
    <text evidence="2">The sequence shown here is derived from an EMBL/GenBank/DDBJ whole genome shotgun (WGS) entry which is preliminary data.</text>
</comment>
<dbReference type="SUPFAM" id="SSF53474">
    <property type="entry name" value="alpha/beta-Hydrolases"/>
    <property type="match status" value="1"/>
</dbReference>
<evidence type="ECO:0000259" key="1">
    <source>
        <dbReference type="Pfam" id="PF07859"/>
    </source>
</evidence>
<dbReference type="InterPro" id="IPR013094">
    <property type="entry name" value="AB_hydrolase_3"/>
</dbReference>